<evidence type="ECO:0000256" key="8">
    <source>
        <dbReference type="SAM" id="MobiDB-lite"/>
    </source>
</evidence>
<evidence type="ECO:0000256" key="6">
    <source>
        <dbReference type="ARBA" id="ARBA00022821"/>
    </source>
</evidence>
<dbReference type="SMART" id="SM00915">
    <property type="entry name" value="Jacalin"/>
    <property type="match status" value="1"/>
</dbReference>
<feature type="compositionally biased region" description="Basic and acidic residues" evidence="8">
    <location>
        <begin position="49"/>
        <end position="60"/>
    </location>
</feature>
<comment type="similarity">
    <text evidence="1">Belongs to the disease resistance NB-LRR family.</text>
</comment>
<dbReference type="InterPro" id="IPR002182">
    <property type="entry name" value="NB-ARC"/>
</dbReference>
<dbReference type="InterPro" id="IPR038005">
    <property type="entry name" value="RX-like_CC"/>
</dbReference>
<proteinExistence type="inferred from homology"/>
<keyword evidence="2" id="KW-0433">Leucine-rich repeat</keyword>
<dbReference type="PROSITE" id="PS51752">
    <property type="entry name" value="JACALIN_LECTIN"/>
    <property type="match status" value="1"/>
</dbReference>
<keyword evidence="7" id="KW-0175">Coiled coil</keyword>
<reference evidence="10 11" key="1">
    <citation type="submission" date="2017-09" db="EMBL/GenBank/DDBJ databases">
        <authorList>
            <consortium name="International Durum Wheat Genome Sequencing Consortium (IDWGSC)"/>
            <person name="Milanesi L."/>
        </authorList>
    </citation>
    <scope>NUCLEOTIDE SEQUENCE [LARGE SCALE GENOMIC DNA]</scope>
    <source>
        <strain evidence="11">cv. Svevo</strain>
    </source>
</reference>
<dbReference type="Gene3D" id="1.20.5.4130">
    <property type="match status" value="1"/>
</dbReference>
<evidence type="ECO:0000256" key="3">
    <source>
        <dbReference type="ARBA" id="ARBA00022734"/>
    </source>
</evidence>
<dbReference type="InterPro" id="IPR058922">
    <property type="entry name" value="WHD_DRP"/>
</dbReference>
<dbReference type="Gene3D" id="2.100.10.30">
    <property type="entry name" value="Jacalin-like lectin domain"/>
    <property type="match status" value="1"/>
</dbReference>
<dbReference type="EMBL" id="LT934114">
    <property type="protein sequence ID" value="VAH41033.1"/>
    <property type="molecule type" value="Genomic_DNA"/>
</dbReference>
<dbReference type="InterPro" id="IPR055414">
    <property type="entry name" value="LRR_R13L4/SHOC2-like"/>
</dbReference>
<keyword evidence="6" id="KW-0611">Plant defense</keyword>
<dbReference type="Gramene" id="TRITD2Bv1G017170.1">
    <property type="protein sequence ID" value="TRITD2Bv1G017170.1"/>
    <property type="gene ID" value="TRITD2Bv1G017170"/>
</dbReference>
<dbReference type="InterPro" id="IPR036388">
    <property type="entry name" value="WH-like_DNA-bd_sf"/>
</dbReference>
<dbReference type="InterPro" id="IPR001229">
    <property type="entry name" value="Jacalin-like_lectin_dom"/>
</dbReference>
<dbReference type="InterPro" id="IPR044974">
    <property type="entry name" value="Disease_R_plants"/>
</dbReference>
<feature type="region of interest" description="Disordered" evidence="8">
    <location>
        <begin position="46"/>
        <end position="113"/>
    </location>
</feature>
<evidence type="ECO:0000256" key="5">
    <source>
        <dbReference type="ARBA" id="ARBA00022741"/>
    </source>
</evidence>
<name>A0A9R1PCS7_TRITD</name>
<dbReference type="GO" id="GO:0042742">
    <property type="term" value="P:defense response to bacterium"/>
    <property type="evidence" value="ECO:0007669"/>
    <property type="project" value="UniProtKB-ARBA"/>
</dbReference>
<dbReference type="Gene3D" id="3.40.50.300">
    <property type="entry name" value="P-loop containing nucleotide triphosphate hydrolases"/>
    <property type="match status" value="1"/>
</dbReference>
<dbReference type="InterPro" id="IPR033734">
    <property type="entry name" value="Jacalin-like_lectin_dom_plant"/>
</dbReference>
<dbReference type="Pfam" id="PF18052">
    <property type="entry name" value="Rx_N"/>
    <property type="match status" value="1"/>
</dbReference>
<evidence type="ECO:0000313" key="10">
    <source>
        <dbReference type="EMBL" id="VAH41033.1"/>
    </source>
</evidence>
<evidence type="ECO:0000256" key="4">
    <source>
        <dbReference type="ARBA" id="ARBA00022737"/>
    </source>
</evidence>
<keyword evidence="11" id="KW-1185">Reference proteome</keyword>
<dbReference type="FunFam" id="1.10.10.10:FF:000322">
    <property type="entry name" value="Probable disease resistance protein At1g63360"/>
    <property type="match status" value="1"/>
</dbReference>
<dbReference type="PRINTS" id="PR00364">
    <property type="entry name" value="DISEASERSIST"/>
</dbReference>
<keyword evidence="4" id="KW-0677">Repeat</keyword>
<dbReference type="InterPro" id="IPR027417">
    <property type="entry name" value="P-loop_NTPase"/>
</dbReference>
<dbReference type="Gene3D" id="3.80.10.10">
    <property type="entry name" value="Ribonuclease Inhibitor"/>
    <property type="match status" value="1"/>
</dbReference>
<dbReference type="Pfam" id="PF23598">
    <property type="entry name" value="LRR_14"/>
    <property type="match status" value="1"/>
</dbReference>
<dbReference type="Gene3D" id="1.10.8.430">
    <property type="entry name" value="Helical domain of apoptotic protease-activating factors"/>
    <property type="match status" value="1"/>
</dbReference>
<dbReference type="Pfam" id="PF23559">
    <property type="entry name" value="WHD_DRP"/>
    <property type="match status" value="1"/>
</dbReference>
<dbReference type="InterPro" id="IPR036404">
    <property type="entry name" value="Jacalin-like_lectin_dom_sf"/>
</dbReference>
<dbReference type="SUPFAM" id="SSF52540">
    <property type="entry name" value="P-loop containing nucleoside triphosphate hydrolases"/>
    <property type="match status" value="1"/>
</dbReference>
<dbReference type="Pfam" id="PF00931">
    <property type="entry name" value="NB-ARC"/>
    <property type="match status" value="1"/>
</dbReference>
<organism evidence="10 11">
    <name type="scientific">Triticum turgidum subsp. durum</name>
    <name type="common">Durum wheat</name>
    <name type="synonym">Triticum durum</name>
    <dbReference type="NCBI Taxonomy" id="4567"/>
    <lineage>
        <taxon>Eukaryota</taxon>
        <taxon>Viridiplantae</taxon>
        <taxon>Streptophyta</taxon>
        <taxon>Embryophyta</taxon>
        <taxon>Tracheophyta</taxon>
        <taxon>Spermatophyta</taxon>
        <taxon>Magnoliopsida</taxon>
        <taxon>Liliopsida</taxon>
        <taxon>Poales</taxon>
        <taxon>Poaceae</taxon>
        <taxon>BOP clade</taxon>
        <taxon>Pooideae</taxon>
        <taxon>Triticodae</taxon>
        <taxon>Triticeae</taxon>
        <taxon>Triticinae</taxon>
        <taxon>Triticum</taxon>
    </lineage>
</organism>
<evidence type="ECO:0000256" key="2">
    <source>
        <dbReference type="ARBA" id="ARBA00022614"/>
    </source>
</evidence>
<feature type="compositionally biased region" description="Basic and acidic residues" evidence="8">
    <location>
        <begin position="87"/>
        <end position="104"/>
    </location>
</feature>
<dbReference type="SUPFAM" id="SSF52058">
    <property type="entry name" value="L domain-like"/>
    <property type="match status" value="1"/>
</dbReference>
<keyword evidence="5" id="KW-0547">Nucleotide-binding</keyword>
<dbReference type="PANTHER" id="PTHR23155">
    <property type="entry name" value="DISEASE RESISTANCE PROTEIN RP"/>
    <property type="match status" value="1"/>
</dbReference>
<dbReference type="AlphaFoldDB" id="A0A9R1PCS7"/>
<sequence length="1142" mass="128399">MTGSVACQSYPFLHRVYNYTMTSSPIVLQFRQSSYRKFTNAASSLNQNPEEHFPKQDHGGHGGGGAERPPPQAGRRADGRVQAAEEPEGRDHVPPGRAGEHAAALERVSSSSTAQPVDRQVRIWAGQVRELSYDVEDSIDRFMVRVDLHHPGFSGFIRRCLSVLTTARVRHRIAADIRGIRGLVKEVADRRERYRVDDDVSAVRRPAGTTIDIDPRLHGMYEDSARLVAVGGPRAELCRLLVEQEGAAAMDGQLKVVSIVGVGGLGKTTLANVVYQQIRGQFDCDAFVTVSLKPDLRRVLASLLRQVSKQSYSQVEEWDVVEIIDKIRQVLRVKRYLIIVDDIWDESAWNCIKAVLVKNNCSSRVITTTRIVGVAASCSSAIDGNIYKLNPLSHDDSKKLFYERIFGSEDACHVELREISEKIIRKCDGVPLAIITIASLLSHKSNNIHEWDTVNKSIGSGLEKFPNMESMRQILSISYYDLPSHLKPCFLYLSVYPEDYTIFSDHLVRRWISEGLVHGSDVDTLYKVGFGYFNDLINRSLIQPQHVDSRGNVGACRVHDMVLDLITSLSIEENFVTTLDSHQPSDLSKKIHRLSIQNNQEHHTMSLSMLSFSHVRSFIIFPSATKLMPPLSRFQVVRVLDLEGCRDLENHHIDGVGNLFHLRYLGLRDTNITKIPKGVGNLYCLQTLDLSQSGIIDLPSTIVHLRKLVCLYIETSVKLPDGIGAMKSLQVLSTVSVSNSPNFSKELGYLSDMRVLKIFLSGTWDKNYEKHLLCSLCKLTKIKEISIQSSGVPTKFIVDLGWTPHNLQYFFGNIPRLPEWMNSSLSELSTLIITLDKIQQEDLGTLGNIPFLNYLCVTVHKIKKAEERLIIGTDHANFNCLSEFHIHNDSLGIMFVEGAMPRLQTLEVTFQIREAKDEYNNFEVGLENLHSIKLVTIRMHCSGSSLVEVEEADAAMRKTSHVNPKHPRVDVIRYYEDEMIEDEEKSQLDEEAFKEQEIILEKIGPWGGNTGRKRDIKVSPRYLRSMRICCGDVIDAFAFSYLDRNENLHETPLWGGIGGTIHTILLEPSEFVIEISGTFGPYGQFPSIIKSLMLVTNLRTYGPFGQLHGTPFHSRVKKNGSIVGFFGCSGEFLDAIGVYIHP</sequence>
<dbReference type="GO" id="GO:0009626">
    <property type="term" value="P:plant-type hypersensitive response"/>
    <property type="evidence" value="ECO:0007669"/>
    <property type="project" value="UniProtKB-ARBA"/>
</dbReference>
<dbReference type="InterPro" id="IPR041118">
    <property type="entry name" value="Rx_N"/>
</dbReference>
<dbReference type="GO" id="GO:0043531">
    <property type="term" value="F:ADP binding"/>
    <property type="evidence" value="ECO:0007669"/>
    <property type="project" value="InterPro"/>
</dbReference>
<dbReference type="CDD" id="cd09612">
    <property type="entry name" value="Jacalin"/>
    <property type="match status" value="1"/>
</dbReference>
<evidence type="ECO:0000259" key="9">
    <source>
        <dbReference type="PROSITE" id="PS51752"/>
    </source>
</evidence>
<evidence type="ECO:0000313" key="11">
    <source>
        <dbReference type="Proteomes" id="UP000324705"/>
    </source>
</evidence>
<dbReference type="SUPFAM" id="SSF51101">
    <property type="entry name" value="Mannose-binding lectins"/>
    <property type="match status" value="1"/>
</dbReference>
<accession>A0A9R1PCS7</accession>
<dbReference type="GO" id="GO:0002758">
    <property type="term" value="P:innate immune response-activating signaling pathway"/>
    <property type="evidence" value="ECO:0007669"/>
    <property type="project" value="UniProtKB-ARBA"/>
</dbReference>
<dbReference type="CDD" id="cd14798">
    <property type="entry name" value="RX-CC_like"/>
    <property type="match status" value="1"/>
</dbReference>
<dbReference type="Proteomes" id="UP000324705">
    <property type="component" value="Chromosome 2B"/>
</dbReference>
<evidence type="ECO:0000256" key="1">
    <source>
        <dbReference type="ARBA" id="ARBA00008894"/>
    </source>
</evidence>
<evidence type="ECO:0000256" key="7">
    <source>
        <dbReference type="ARBA" id="ARBA00023054"/>
    </source>
</evidence>
<keyword evidence="3" id="KW-0430">Lectin</keyword>
<dbReference type="GO" id="GO:0030246">
    <property type="term" value="F:carbohydrate binding"/>
    <property type="evidence" value="ECO:0007669"/>
    <property type="project" value="UniProtKB-KW"/>
</dbReference>
<dbReference type="Gene3D" id="1.10.10.10">
    <property type="entry name" value="Winged helix-like DNA-binding domain superfamily/Winged helix DNA-binding domain"/>
    <property type="match status" value="1"/>
</dbReference>
<protein>
    <recommendedName>
        <fullName evidence="9">Jacalin-type lectin domain-containing protein</fullName>
    </recommendedName>
</protein>
<feature type="domain" description="Jacalin-type lectin" evidence="9">
    <location>
        <begin position="1000"/>
        <end position="1142"/>
    </location>
</feature>
<dbReference type="Pfam" id="PF01419">
    <property type="entry name" value="Jacalin"/>
    <property type="match status" value="1"/>
</dbReference>
<gene>
    <name evidence="10" type="ORF">TRITD_2Bv1G017170</name>
</gene>
<dbReference type="OMA" id="YSQVEEW"/>
<dbReference type="PANTHER" id="PTHR23155:SF1201">
    <property type="entry name" value="OS02G0301800 PROTEIN"/>
    <property type="match status" value="1"/>
</dbReference>
<dbReference type="InterPro" id="IPR032675">
    <property type="entry name" value="LRR_dom_sf"/>
</dbReference>
<dbReference type="InterPro" id="IPR042197">
    <property type="entry name" value="Apaf_helical"/>
</dbReference>